<keyword evidence="3" id="KW-0460">Magnesium</keyword>
<dbReference type="InterPro" id="IPR042085">
    <property type="entry name" value="Ap_crown"/>
</dbReference>
<comment type="cofactor">
    <cofactor evidence="3">
        <name>Zn(2+)</name>
        <dbReference type="ChEBI" id="CHEBI:29105"/>
    </cofactor>
    <text evidence="3">Binds 2 Zn(2+) ions.</text>
</comment>
<feature type="binding site" evidence="3">
    <location>
        <position position="445"/>
    </location>
    <ligand>
        <name>Zn(2+)</name>
        <dbReference type="ChEBI" id="CHEBI:29105"/>
        <label>2</label>
    </ligand>
</feature>
<feature type="binding site" evidence="3">
    <location>
        <position position="147"/>
    </location>
    <ligand>
        <name>Mg(2+)</name>
        <dbReference type="ChEBI" id="CHEBI:18420"/>
    </ligand>
</feature>
<organism evidence="5 6">
    <name type="scientific">Polynucleobacter brandtiae</name>
    <dbReference type="NCBI Taxonomy" id="1938816"/>
    <lineage>
        <taxon>Bacteria</taxon>
        <taxon>Pseudomonadati</taxon>
        <taxon>Pseudomonadota</taxon>
        <taxon>Betaproteobacteria</taxon>
        <taxon>Burkholderiales</taxon>
        <taxon>Burkholderiaceae</taxon>
        <taxon>Polynucleobacter</taxon>
    </lineage>
</organism>
<protein>
    <submittedName>
        <fullName evidence="5">Alkaline phosphatase</fullName>
    </submittedName>
</protein>
<dbReference type="GO" id="GO:0046872">
    <property type="term" value="F:metal ion binding"/>
    <property type="evidence" value="ECO:0007669"/>
    <property type="project" value="UniProtKB-KW"/>
</dbReference>
<dbReference type="PANTHER" id="PTHR11596">
    <property type="entry name" value="ALKALINE PHOSPHATASE"/>
    <property type="match status" value="1"/>
</dbReference>
<proteinExistence type="inferred from homology"/>
<reference evidence="5 6" key="1">
    <citation type="submission" date="2017-11" db="EMBL/GenBank/DDBJ databases">
        <title>Genomic Encyclopedia of Type Strains, Phase III (KMG-III): the genomes of soil and plant-associated and newly described type strains.</title>
        <authorList>
            <person name="Whitman W."/>
        </authorList>
    </citation>
    <scope>NUCLEOTIDE SEQUENCE [LARGE SCALE GENOMIC DNA]</scope>
    <source>
        <strain evidence="5 6">UB-Domo-W1</strain>
    </source>
</reference>
<dbReference type="SUPFAM" id="SSF53649">
    <property type="entry name" value="Alkaline phosphatase-like"/>
    <property type="match status" value="1"/>
</dbReference>
<dbReference type="Gene3D" id="1.10.1200.140">
    <property type="entry name" value="Alkaline phosphatase, crown domain"/>
    <property type="match status" value="1"/>
</dbReference>
<dbReference type="InterPro" id="IPR001952">
    <property type="entry name" value="Alkaline_phosphatase"/>
</dbReference>
<sequence length="482" mass="52301">MREIHLKSRLLLWGALLLFGLVHITPVSAESALTKPKNIIILFADGTTSAQYEFGRYSSSQLRQQPFAITDVVMAKGSYQLMRTESANYFVTDSAAAASAMSTGYKVNNGVISVTPDGSMPPTLMQIAKHQGKRIGLISTAPIHDASPAAFSVHAKSRRDHQSIVDQYVALAPEVLMGGGTNFFLPNSVPGGKRQDGKNVIEVLQTQGYQYVNSPAALSQVNSSKVLGLFADEDLDYEIDRNPQETPSLAQMLTIALQALSISNKKSKNTGFVLFAENENTDSAGHQNDVAALMRDLWAFDDAVKIAIEFQKKNPDTLIIVTGDHETGGFAPTYGRKNLGPAGTANYLNVNVAQLQQIEQFKMSLDEFSKRYKAQIKQSKSLQELDTFLSNLLQQGFPGLTLDDDLRQKILTAGQLGANSNYLPSNILALAIARQTGFYWASSGHTPAPVTVAAIGPGAHLFKGYEDNTAFAKKLQALLGQK</sequence>
<evidence type="ECO:0000256" key="3">
    <source>
        <dbReference type="PIRSR" id="PIRSR601952-2"/>
    </source>
</evidence>
<dbReference type="Gene3D" id="3.40.720.10">
    <property type="entry name" value="Alkaline Phosphatase, subunit A"/>
    <property type="match status" value="1"/>
</dbReference>
<evidence type="ECO:0000256" key="4">
    <source>
        <dbReference type="RuleBase" id="RU003946"/>
    </source>
</evidence>
<keyword evidence="3" id="KW-0862">Zinc</keyword>
<evidence type="ECO:0000313" key="6">
    <source>
        <dbReference type="Proteomes" id="UP000229366"/>
    </source>
</evidence>
<keyword evidence="6" id="KW-1185">Reference proteome</keyword>
<dbReference type="AlphaFoldDB" id="A0A2M8VIZ4"/>
<comment type="caution">
    <text evidence="5">The sequence shown here is derived from an EMBL/GenBank/DDBJ whole genome shotgun (WGS) entry which is preliminary data.</text>
</comment>
<feature type="binding site" evidence="3">
    <location>
        <position position="45"/>
    </location>
    <ligand>
        <name>Zn(2+)</name>
        <dbReference type="ChEBI" id="CHEBI:29105"/>
        <label>2</label>
    </ligand>
</feature>
<dbReference type="InterPro" id="IPR017850">
    <property type="entry name" value="Alkaline_phosphatase_core_sf"/>
</dbReference>
<dbReference type="PRINTS" id="PR00113">
    <property type="entry name" value="ALKPHPHTASE"/>
</dbReference>
<feature type="binding site" evidence="3">
    <location>
        <position position="324"/>
    </location>
    <ligand>
        <name>Zn(2+)</name>
        <dbReference type="ChEBI" id="CHEBI:29105"/>
        <label>2</label>
    </ligand>
</feature>
<evidence type="ECO:0000313" key="5">
    <source>
        <dbReference type="EMBL" id="PJI76881.1"/>
    </source>
</evidence>
<comment type="similarity">
    <text evidence="4">Belongs to the alkaline phosphatase family.</text>
</comment>
<dbReference type="CDD" id="cd16012">
    <property type="entry name" value="ALP"/>
    <property type="match status" value="1"/>
</dbReference>
<dbReference type="Pfam" id="PF00245">
    <property type="entry name" value="Alk_phosphatase"/>
    <property type="match status" value="1"/>
</dbReference>
<comment type="cofactor">
    <cofactor evidence="3">
        <name>Mg(2+)</name>
        <dbReference type="ChEBI" id="CHEBI:18420"/>
    </cofactor>
    <text evidence="3">Binds 1 Mg(2+) ion.</text>
</comment>
<feature type="binding site" evidence="3">
    <location>
        <position position="325"/>
    </location>
    <ligand>
        <name>Zn(2+)</name>
        <dbReference type="ChEBI" id="CHEBI:29105"/>
        <label>2</label>
    </ligand>
</feature>
<dbReference type="SMART" id="SM00098">
    <property type="entry name" value="alkPPc"/>
    <property type="match status" value="1"/>
</dbReference>
<dbReference type="PANTHER" id="PTHR11596:SF5">
    <property type="entry name" value="ALKALINE PHOSPHATASE"/>
    <property type="match status" value="1"/>
</dbReference>
<dbReference type="GO" id="GO:0004035">
    <property type="term" value="F:alkaline phosphatase activity"/>
    <property type="evidence" value="ECO:0007669"/>
    <property type="project" value="TreeGrafter"/>
</dbReference>
<evidence type="ECO:0000256" key="2">
    <source>
        <dbReference type="PIRSR" id="PIRSR601952-1"/>
    </source>
</evidence>
<keyword evidence="1" id="KW-0597">Phosphoprotein</keyword>
<name>A0A2M8VIZ4_9BURK</name>
<gene>
    <name evidence="5" type="ORF">B0G85_1799</name>
</gene>
<feature type="binding site" evidence="3">
    <location>
        <position position="282"/>
    </location>
    <ligand>
        <name>Zn(2+)</name>
        <dbReference type="ChEBI" id="CHEBI:29105"/>
        <label>2</label>
    </ligand>
</feature>
<evidence type="ECO:0000256" key="1">
    <source>
        <dbReference type="ARBA" id="ARBA00022553"/>
    </source>
</evidence>
<feature type="binding site" evidence="3">
    <location>
        <position position="145"/>
    </location>
    <ligand>
        <name>Mg(2+)</name>
        <dbReference type="ChEBI" id="CHEBI:18420"/>
    </ligand>
</feature>
<feature type="binding site" evidence="3">
    <location>
        <position position="286"/>
    </location>
    <ligand>
        <name>Zn(2+)</name>
        <dbReference type="ChEBI" id="CHEBI:29105"/>
        <label>2</label>
    </ligand>
</feature>
<dbReference type="Proteomes" id="UP000229366">
    <property type="component" value="Unassembled WGS sequence"/>
</dbReference>
<feature type="binding site" evidence="3">
    <location>
        <position position="45"/>
    </location>
    <ligand>
        <name>Mg(2+)</name>
        <dbReference type="ChEBI" id="CHEBI:18420"/>
    </ligand>
</feature>
<dbReference type="EMBL" id="PGTX01000005">
    <property type="protein sequence ID" value="PJI76881.1"/>
    <property type="molecule type" value="Genomic_DNA"/>
</dbReference>
<accession>A0A2M8VIZ4</accession>
<keyword evidence="3" id="KW-0479">Metal-binding</keyword>
<feature type="binding site" evidence="3">
    <location>
        <position position="277"/>
    </location>
    <ligand>
        <name>Mg(2+)</name>
        <dbReference type="ChEBI" id="CHEBI:18420"/>
    </ligand>
</feature>
<feature type="active site" description="Phosphoserine intermediate" evidence="2">
    <location>
        <position position="94"/>
    </location>
</feature>